<accession>A0A1G2CH80</accession>
<name>A0A1G2CH80_9BACT</name>
<comment type="caution">
    <text evidence="1">The sequence shown here is derived from an EMBL/GenBank/DDBJ whole genome shotgun (WGS) entry which is preliminary data.</text>
</comment>
<dbReference type="SUPFAM" id="SSF51556">
    <property type="entry name" value="Metallo-dependent hydrolases"/>
    <property type="match status" value="1"/>
</dbReference>
<organism evidence="1 2">
    <name type="scientific">Candidatus Liptonbacteria bacterium RIFCSPLOWO2_01_FULL_53_13</name>
    <dbReference type="NCBI Taxonomy" id="1798651"/>
    <lineage>
        <taxon>Bacteria</taxon>
        <taxon>Candidatus Liptoniibacteriota</taxon>
    </lineage>
</organism>
<dbReference type="Proteomes" id="UP000178348">
    <property type="component" value="Unassembled WGS sequence"/>
</dbReference>
<dbReference type="GO" id="GO:0016812">
    <property type="term" value="F:hydrolase activity, acting on carbon-nitrogen (but not peptide) bonds, in cyclic amides"/>
    <property type="evidence" value="ECO:0007669"/>
    <property type="project" value="TreeGrafter"/>
</dbReference>
<dbReference type="InterPro" id="IPR050378">
    <property type="entry name" value="Metallo-dep_Hydrolases_sf"/>
</dbReference>
<dbReference type="Gene3D" id="3.20.20.140">
    <property type="entry name" value="Metal-dependent hydrolases"/>
    <property type="match status" value="1"/>
</dbReference>
<evidence type="ECO:0000313" key="2">
    <source>
        <dbReference type="Proteomes" id="UP000178348"/>
    </source>
</evidence>
<reference evidence="1 2" key="1">
    <citation type="journal article" date="2016" name="Nat. Commun.">
        <title>Thousands of microbial genomes shed light on interconnected biogeochemical processes in an aquifer system.</title>
        <authorList>
            <person name="Anantharaman K."/>
            <person name="Brown C.T."/>
            <person name="Hug L.A."/>
            <person name="Sharon I."/>
            <person name="Castelle C.J."/>
            <person name="Probst A.J."/>
            <person name="Thomas B.C."/>
            <person name="Singh A."/>
            <person name="Wilkins M.J."/>
            <person name="Karaoz U."/>
            <person name="Brodie E.L."/>
            <person name="Williams K.H."/>
            <person name="Hubbard S.S."/>
            <person name="Banfield J.F."/>
        </authorList>
    </citation>
    <scope>NUCLEOTIDE SEQUENCE [LARGE SCALE GENOMIC DNA]</scope>
</reference>
<dbReference type="EMBL" id="MHLB01000057">
    <property type="protein sequence ID" value="OGZ00746.1"/>
    <property type="molecule type" value="Genomic_DNA"/>
</dbReference>
<dbReference type="InterPro" id="IPR032466">
    <property type="entry name" value="Metal_Hydrolase"/>
</dbReference>
<sequence length="478" mass="51692">MTLLIKNGLVVDGTGSEPARADVFVSGERISAIGNLSGKRADEVIDAQGMYVTPGFIDAHSEIDHRLEVLRGLEHTCLEEGVTTAIGGHDGMSLAPLLYGDLALFAWQTHIARANVNWHTMKEFKTVLQRKKLAVNFGTLAGYDTVRSALAHDKARKMTKNESHVLRAVLERSVKDGALGVSLGKEEQTMRVARGIVEITEPASEGGASWMAQEVFRHAKEKNARVLVSGATSPFHGDESEKLISFIEKSSAKGEVRVSVCPARSIPVPLIEFIPEEMRAGEPRTVRLKFRDAQFRTKLAKSFPVLDPKETGISHDAQHTSLHGATLKEFMKWHGVADYREGIIKLMEASDFHAALLVPQERARVARAVNSPKSLIGSYGSRSAFGEYIASAFGGDGASLAQAVKKITSEAAEFFGTKERGALKEKYFADLVGVKDGRVQFTAVNGRVALKEGECTGIKTGKFLIPSAEGGSASGGNY</sequence>
<proteinExistence type="predicted"/>
<dbReference type="SUPFAM" id="SSF51338">
    <property type="entry name" value="Composite domain of metallo-dependent hydrolases"/>
    <property type="match status" value="1"/>
</dbReference>
<dbReference type="AlphaFoldDB" id="A0A1G2CH80"/>
<dbReference type="InterPro" id="IPR011059">
    <property type="entry name" value="Metal-dep_hydrolase_composite"/>
</dbReference>
<protein>
    <submittedName>
        <fullName evidence="1">Uncharacterized protein</fullName>
    </submittedName>
</protein>
<dbReference type="PANTHER" id="PTHR11647">
    <property type="entry name" value="HYDRANTOINASE/DIHYDROPYRIMIDINASE FAMILY MEMBER"/>
    <property type="match status" value="1"/>
</dbReference>
<dbReference type="GO" id="GO:0005829">
    <property type="term" value="C:cytosol"/>
    <property type="evidence" value="ECO:0007669"/>
    <property type="project" value="TreeGrafter"/>
</dbReference>
<dbReference type="PANTHER" id="PTHR11647:SF1">
    <property type="entry name" value="COLLAPSIN RESPONSE MEDIATOR PROTEIN"/>
    <property type="match status" value="1"/>
</dbReference>
<evidence type="ECO:0000313" key="1">
    <source>
        <dbReference type="EMBL" id="OGZ00746.1"/>
    </source>
</evidence>
<gene>
    <name evidence="1" type="ORF">A2946_03375</name>
</gene>